<keyword evidence="2 5" id="KW-0812">Transmembrane</keyword>
<organism evidence="7 8">
    <name type="scientific">Helicobacter fennelliae</name>
    <dbReference type="NCBI Taxonomy" id="215"/>
    <lineage>
        <taxon>Bacteria</taxon>
        <taxon>Pseudomonadati</taxon>
        <taxon>Campylobacterota</taxon>
        <taxon>Epsilonproteobacteria</taxon>
        <taxon>Campylobacterales</taxon>
        <taxon>Helicobacteraceae</taxon>
        <taxon>Helicobacter</taxon>
    </lineage>
</organism>
<evidence type="ECO:0000313" key="8">
    <source>
        <dbReference type="Proteomes" id="UP000250166"/>
    </source>
</evidence>
<comment type="subcellular location">
    <subcellularLocation>
        <location evidence="1">Cell membrane</location>
        <topology evidence="1">Multi-pass membrane protein</topology>
    </subcellularLocation>
</comment>
<dbReference type="InterPro" id="IPR011527">
    <property type="entry name" value="ABC1_TM_dom"/>
</dbReference>
<evidence type="ECO:0000313" key="7">
    <source>
        <dbReference type="EMBL" id="SQB98886.1"/>
    </source>
</evidence>
<sequence>MAKISRRDFIKSSVLATLAVSGVQASIQDSLFPTNLDSKVLSLTYFLKDSWCEGLDFSHIKAQKILPVDGDISGIYSELKHALQNKAIIGSISSELTFFVVSRMAADYGMSVIYDKKENGVRAWILAPKGIKIQGHTFSFIIAISASLVVAACTAGIAYLIEPLLDTLQGKTPRATPFFSFEELAQDDKMALAMMLMIIGVYFGKSVGTYIQTYFMNLIGQDIVRQLRRL</sequence>
<gene>
    <name evidence="7" type="primary">msbA_2</name>
    <name evidence="7" type="ORF">NCTC13102_01357</name>
</gene>
<keyword evidence="4 5" id="KW-0472">Membrane</keyword>
<protein>
    <submittedName>
        <fullName evidence="7">Multidrug resistance protein</fullName>
    </submittedName>
</protein>
<feature type="transmembrane region" description="Helical" evidence="5">
    <location>
        <begin position="190"/>
        <end position="211"/>
    </location>
</feature>
<reference evidence="7 8" key="1">
    <citation type="submission" date="2018-06" db="EMBL/GenBank/DDBJ databases">
        <authorList>
            <consortium name="Pathogen Informatics"/>
            <person name="Doyle S."/>
        </authorList>
    </citation>
    <scope>NUCLEOTIDE SEQUENCE [LARGE SCALE GENOMIC DNA]</scope>
    <source>
        <strain evidence="7 8">NCTC13102</strain>
    </source>
</reference>
<dbReference type="InterPro" id="IPR006311">
    <property type="entry name" value="TAT_signal"/>
</dbReference>
<dbReference type="Gene3D" id="1.20.1560.10">
    <property type="entry name" value="ABC transporter type 1, transmembrane domain"/>
    <property type="match status" value="1"/>
</dbReference>
<dbReference type="InterPro" id="IPR036640">
    <property type="entry name" value="ABC1_TM_sf"/>
</dbReference>
<dbReference type="RefSeq" id="WP_258399851.1">
    <property type="nucleotide sequence ID" value="NZ_UAWL01000006.1"/>
</dbReference>
<dbReference type="SUPFAM" id="SSF90123">
    <property type="entry name" value="ABC transporter transmembrane region"/>
    <property type="match status" value="1"/>
</dbReference>
<keyword evidence="3 5" id="KW-1133">Transmembrane helix</keyword>
<accession>A0A2X3BHV7</accession>
<dbReference type="AlphaFoldDB" id="A0A2X3BHV7"/>
<evidence type="ECO:0000256" key="2">
    <source>
        <dbReference type="ARBA" id="ARBA00022692"/>
    </source>
</evidence>
<dbReference type="GO" id="GO:0005886">
    <property type="term" value="C:plasma membrane"/>
    <property type="evidence" value="ECO:0007669"/>
    <property type="project" value="UniProtKB-SubCell"/>
</dbReference>
<dbReference type="PROSITE" id="PS50929">
    <property type="entry name" value="ABC_TM1F"/>
    <property type="match status" value="1"/>
</dbReference>
<proteinExistence type="predicted"/>
<evidence type="ECO:0000259" key="6">
    <source>
        <dbReference type="PROSITE" id="PS50929"/>
    </source>
</evidence>
<evidence type="ECO:0000256" key="4">
    <source>
        <dbReference type="ARBA" id="ARBA00023136"/>
    </source>
</evidence>
<dbReference type="Proteomes" id="UP000250166">
    <property type="component" value="Unassembled WGS sequence"/>
</dbReference>
<evidence type="ECO:0000256" key="3">
    <source>
        <dbReference type="ARBA" id="ARBA00022989"/>
    </source>
</evidence>
<evidence type="ECO:0000256" key="1">
    <source>
        <dbReference type="ARBA" id="ARBA00004651"/>
    </source>
</evidence>
<feature type="domain" description="ABC transmembrane type-1" evidence="6">
    <location>
        <begin position="141"/>
        <end position="230"/>
    </location>
</feature>
<name>A0A2X3BHV7_9HELI</name>
<dbReference type="GO" id="GO:0140359">
    <property type="term" value="F:ABC-type transporter activity"/>
    <property type="evidence" value="ECO:0007669"/>
    <property type="project" value="InterPro"/>
</dbReference>
<evidence type="ECO:0000256" key="5">
    <source>
        <dbReference type="SAM" id="Phobius"/>
    </source>
</evidence>
<dbReference type="GO" id="GO:0005524">
    <property type="term" value="F:ATP binding"/>
    <property type="evidence" value="ECO:0007669"/>
    <property type="project" value="InterPro"/>
</dbReference>
<feature type="transmembrane region" description="Helical" evidence="5">
    <location>
        <begin position="138"/>
        <end position="161"/>
    </location>
</feature>
<dbReference type="PROSITE" id="PS51318">
    <property type="entry name" value="TAT"/>
    <property type="match status" value="1"/>
</dbReference>
<dbReference type="EMBL" id="UAWL01000006">
    <property type="protein sequence ID" value="SQB98886.1"/>
    <property type="molecule type" value="Genomic_DNA"/>
</dbReference>